<evidence type="ECO:0000256" key="4">
    <source>
        <dbReference type="PROSITE-ProRule" id="PRU10100"/>
    </source>
</evidence>
<dbReference type="Gene3D" id="3.40.50.40">
    <property type="match status" value="1"/>
</dbReference>
<feature type="compositionally biased region" description="Polar residues" evidence="5">
    <location>
        <begin position="7"/>
        <end position="21"/>
    </location>
</feature>
<proteinExistence type="predicted"/>
<dbReference type="AlphaFoldDB" id="A0AAE0BEB9"/>
<keyword evidence="9" id="KW-1185">Reference proteome</keyword>
<dbReference type="InterPro" id="IPR027474">
    <property type="entry name" value="L-asparaginase_N"/>
</dbReference>
<evidence type="ECO:0000256" key="2">
    <source>
        <dbReference type="PIRSR" id="PIRSR001220-1"/>
    </source>
</evidence>
<dbReference type="InterPro" id="IPR040919">
    <property type="entry name" value="Asparaginase_C"/>
</dbReference>
<dbReference type="Pfam" id="PF17763">
    <property type="entry name" value="Asparaginase_C"/>
    <property type="match status" value="1"/>
</dbReference>
<evidence type="ECO:0000256" key="5">
    <source>
        <dbReference type="SAM" id="MobiDB-lite"/>
    </source>
</evidence>
<feature type="binding site" evidence="3">
    <location>
        <position position="149"/>
    </location>
    <ligand>
        <name>substrate</name>
    </ligand>
</feature>
<dbReference type="InterPro" id="IPR006034">
    <property type="entry name" value="Asparaginase/glutaminase-like"/>
</dbReference>
<dbReference type="PIRSF" id="PIRSF500176">
    <property type="entry name" value="L_ASNase"/>
    <property type="match status" value="1"/>
</dbReference>
<dbReference type="PANTHER" id="PTHR11707:SF28">
    <property type="entry name" value="60 KDA LYSOPHOSPHOLIPASE"/>
    <property type="match status" value="1"/>
</dbReference>
<protein>
    <recommendedName>
        <fullName evidence="1">asparaginase</fullName>
        <ecNumber evidence="1">3.5.1.1</ecNumber>
    </recommendedName>
</protein>
<evidence type="ECO:0000313" key="9">
    <source>
        <dbReference type="Proteomes" id="UP001190700"/>
    </source>
</evidence>
<dbReference type="InterPro" id="IPR041725">
    <property type="entry name" value="L-asparaginase_I"/>
</dbReference>
<evidence type="ECO:0000256" key="3">
    <source>
        <dbReference type="PIRSR" id="PIRSR001220-2"/>
    </source>
</evidence>
<dbReference type="SFLD" id="SFLDS00057">
    <property type="entry name" value="Glutaminase/Asparaginase"/>
    <property type="match status" value="1"/>
</dbReference>
<feature type="active site" description="O-isoaspartyl threonine intermediate" evidence="2">
    <location>
        <position position="87"/>
    </location>
</feature>
<evidence type="ECO:0000313" key="8">
    <source>
        <dbReference type="EMBL" id="KAK3235061.1"/>
    </source>
</evidence>
<feature type="domain" description="L-asparaginase N-terminal" evidence="6">
    <location>
        <begin position="78"/>
        <end position="287"/>
    </location>
</feature>
<dbReference type="InterPro" id="IPR027475">
    <property type="entry name" value="Asparaginase/glutaminase_AS2"/>
</dbReference>
<evidence type="ECO:0000256" key="1">
    <source>
        <dbReference type="ARBA" id="ARBA00012920"/>
    </source>
</evidence>
<dbReference type="InterPro" id="IPR036152">
    <property type="entry name" value="Asp/glu_Ase-like_sf"/>
</dbReference>
<dbReference type="GO" id="GO:0004067">
    <property type="term" value="F:asparaginase activity"/>
    <property type="evidence" value="ECO:0007669"/>
    <property type="project" value="UniProtKB-UniRule"/>
</dbReference>
<dbReference type="Pfam" id="PF00710">
    <property type="entry name" value="Asparaginase"/>
    <property type="match status" value="1"/>
</dbReference>
<dbReference type="EMBL" id="LGRX02035380">
    <property type="protein sequence ID" value="KAK3235061.1"/>
    <property type="molecule type" value="Genomic_DNA"/>
</dbReference>
<name>A0AAE0BEB9_9CHLO</name>
<dbReference type="CDD" id="cd08963">
    <property type="entry name" value="L-asparaginase_I"/>
    <property type="match status" value="1"/>
</dbReference>
<sequence length="425" mass="46463">MGKKHAQQQLTFRRAATNTASRAVEDDAIDADATEGPSTNLAETLAPRAKKKTRTATKKPESTEAQAPLLMVTKPLPRVLLLHTGGTLGMDPTASYDLKEGDYNLKEGTGGSYKAALQPGQLLADLFTHIPELRVYANIDVKVCFNRDSCRVGPKDWVKLGKMLDRNRENYDAFVIVHGTDTMAYTASALSLMLSGFAKPIIVTGSQLPLLMPRSDARQNLLDSLTCATASFNPPHVHLEEVAICFGGKLLRGNRAQKTNASTYQAFSSPAYPDLAELGVDVDWNHQAMIQYGGIYRPRFELDPRVIRIPIVPGSDPRLAYGDLYERGVRGVVLEAFGLGNMPDLPRYGWIPWLKKQRKQGLLVYLSSQCVNGSLRPDLYQSGQTALDIGVETGGQMTPECAVVKMMLCLAHPNIPIGQPLAGEL</sequence>
<dbReference type="PIRSF" id="PIRSF001220">
    <property type="entry name" value="L-ASNase_gatD"/>
    <property type="match status" value="1"/>
</dbReference>
<feature type="active site" evidence="4">
    <location>
        <position position="180"/>
    </location>
</feature>
<dbReference type="InterPro" id="IPR037152">
    <property type="entry name" value="L-asparaginase_N_sf"/>
</dbReference>
<dbReference type="PANTHER" id="PTHR11707">
    <property type="entry name" value="L-ASPARAGINASE"/>
    <property type="match status" value="1"/>
</dbReference>
<feature type="compositionally biased region" description="Basic residues" evidence="5">
    <location>
        <begin position="48"/>
        <end position="57"/>
    </location>
</feature>
<accession>A0AAE0BEB9</accession>
<dbReference type="SUPFAM" id="SSF53774">
    <property type="entry name" value="Glutaminase/Asparaginase"/>
    <property type="match status" value="1"/>
</dbReference>
<feature type="domain" description="Asparaginase/glutaminase C-terminal" evidence="7">
    <location>
        <begin position="305"/>
        <end position="412"/>
    </location>
</feature>
<evidence type="ECO:0000259" key="6">
    <source>
        <dbReference type="Pfam" id="PF00710"/>
    </source>
</evidence>
<dbReference type="PROSITE" id="PS51732">
    <property type="entry name" value="ASN_GLN_ASE_3"/>
    <property type="match status" value="1"/>
</dbReference>
<evidence type="ECO:0000259" key="7">
    <source>
        <dbReference type="Pfam" id="PF17763"/>
    </source>
</evidence>
<dbReference type="Gene3D" id="3.40.50.1170">
    <property type="entry name" value="L-asparaginase, N-terminal domain"/>
    <property type="match status" value="1"/>
</dbReference>
<organism evidence="8 9">
    <name type="scientific">Cymbomonas tetramitiformis</name>
    <dbReference type="NCBI Taxonomy" id="36881"/>
    <lineage>
        <taxon>Eukaryota</taxon>
        <taxon>Viridiplantae</taxon>
        <taxon>Chlorophyta</taxon>
        <taxon>Pyramimonadophyceae</taxon>
        <taxon>Pyramimonadales</taxon>
        <taxon>Pyramimonadaceae</taxon>
        <taxon>Cymbomonas</taxon>
    </lineage>
</organism>
<feature type="binding site" evidence="3">
    <location>
        <begin position="180"/>
        <end position="181"/>
    </location>
    <ligand>
        <name>substrate</name>
    </ligand>
</feature>
<dbReference type="SMART" id="SM00870">
    <property type="entry name" value="Asparaginase"/>
    <property type="match status" value="1"/>
</dbReference>
<dbReference type="Proteomes" id="UP001190700">
    <property type="component" value="Unassembled WGS sequence"/>
</dbReference>
<dbReference type="PROSITE" id="PS00917">
    <property type="entry name" value="ASN_GLN_ASE_2"/>
    <property type="match status" value="1"/>
</dbReference>
<gene>
    <name evidence="8" type="ORF">CYMTET_54719</name>
</gene>
<dbReference type="PRINTS" id="PR00139">
    <property type="entry name" value="ASNGLNASE"/>
</dbReference>
<dbReference type="EC" id="3.5.1.1" evidence="1"/>
<feature type="region of interest" description="Disordered" evidence="5">
    <location>
        <begin position="1"/>
        <end position="66"/>
    </location>
</feature>
<dbReference type="InterPro" id="IPR027473">
    <property type="entry name" value="L-asparaginase_C"/>
</dbReference>
<dbReference type="GO" id="GO:0009066">
    <property type="term" value="P:aspartate family amino acid metabolic process"/>
    <property type="evidence" value="ECO:0007669"/>
    <property type="project" value="UniProtKB-ARBA"/>
</dbReference>
<comment type="caution">
    <text evidence="8">The sequence shown here is derived from an EMBL/GenBank/DDBJ whole genome shotgun (WGS) entry which is preliminary data.</text>
</comment>
<reference evidence="8 9" key="1">
    <citation type="journal article" date="2015" name="Genome Biol. Evol.">
        <title>Comparative Genomics of a Bacterivorous Green Alga Reveals Evolutionary Causalities and Consequences of Phago-Mixotrophic Mode of Nutrition.</title>
        <authorList>
            <person name="Burns J.A."/>
            <person name="Paasch A."/>
            <person name="Narechania A."/>
            <person name="Kim E."/>
        </authorList>
    </citation>
    <scope>NUCLEOTIDE SEQUENCE [LARGE SCALE GENOMIC DNA]</scope>
    <source>
        <strain evidence="8 9">PLY_AMNH</strain>
    </source>
</reference>